<name>A0A6M3K514_9ZZZZ</name>
<evidence type="ECO:0000313" key="2">
    <source>
        <dbReference type="EMBL" id="QJA77249.1"/>
    </source>
</evidence>
<proteinExistence type="predicted"/>
<accession>A0A6M3K514</accession>
<dbReference type="AlphaFoldDB" id="A0A6M3K514"/>
<evidence type="ECO:0000313" key="1">
    <source>
        <dbReference type="EMBL" id="QJA60495.1"/>
    </source>
</evidence>
<gene>
    <name evidence="2" type="ORF">MM415A01346_0005</name>
    <name evidence="1" type="ORF">MM415B01106_0002</name>
</gene>
<reference evidence="2" key="1">
    <citation type="submission" date="2020-03" db="EMBL/GenBank/DDBJ databases">
        <title>The deep terrestrial virosphere.</title>
        <authorList>
            <person name="Holmfeldt K."/>
            <person name="Nilsson E."/>
            <person name="Simone D."/>
            <person name="Lopez-Fernandez M."/>
            <person name="Wu X."/>
            <person name="de Brujin I."/>
            <person name="Lundin D."/>
            <person name="Andersson A."/>
            <person name="Bertilsson S."/>
            <person name="Dopson M."/>
        </authorList>
    </citation>
    <scope>NUCLEOTIDE SEQUENCE</scope>
    <source>
        <strain evidence="2">MM415A01346</strain>
        <strain evidence="1">MM415B01106</strain>
    </source>
</reference>
<sequence>MKKIAILIMLLLAPPIASAEVIIDMTMTTETTTSGASLFEVTALSGTHQSGIQIGAKTLSGLATKEGYFAVQINELTLPSGIDGNNDDTPYELVYYRSLLDDAEKWSKAEEVSLTTGTISGNSTYTQTVPIRWTSNIRFAIKSSTTGFAAATIRKVFK</sequence>
<dbReference type="EMBL" id="MT142272">
    <property type="protein sequence ID" value="QJA77249.1"/>
    <property type="molecule type" value="Genomic_DNA"/>
</dbReference>
<protein>
    <submittedName>
        <fullName evidence="2">Uncharacterized protein</fullName>
    </submittedName>
</protein>
<dbReference type="EMBL" id="MT141411">
    <property type="protein sequence ID" value="QJA60495.1"/>
    <property type="molecule type" value="Genomic_DNA"/>
</dbReference>
<organism evidence="2">
    <name type="scientific">viral metagenome</name>
    <dbReference type="NCBI Taxonomy" id="1070528"/>
    <lineage>
        <taxon>unclassified sequences</taxon>
        <taxon>metagenomes</taxon>
        <taxon>organismal metagenomes</taxon>
    </lineage>
</organism>